<reference evidence="1" key="1">
    <citation type="submission" date="2025-02" db="EMBL/GenBank/DDBJ databases">
        <authorList>
            <consortium name="NCBI Genome Project"/>
        </authorList>
    </citation>
    <scope>NUCLEOTIDE SEQUENCE</scope>
</reference>
<sequence>MLPVNLVTEVSVTNWFLNPPKQATDWSAKIRYLSFWKRGASPIQGMMIGDLGGRGKRAISVRSGEIYYTQPFTSITFQVPEPHPIPSMSTSVNPWSHMKYKNPSTAIELLQVVLSGVKRHSYIALLTQLFYSVTTSKLTPPLFLMYFKRLESTYVNNYNNNNKRIYSTSIATTTYYRPGWTEAKCYDQHTT</sequence>
<accession>A0AAJ8DXT1</accession>
<organism evidence="1">
    <name type="scientific">Aspergillus niger</name>
    <dbReference type="NCBI Taxonomy" id="5061"/>
    <lineage>
        <taxon>Eukaryota</taxon>
        <taxon>Fungi</taxon>
        <taxon>Dikarya</taxon>
        <taxon>Ascomycota</taxon>
        <taxon>Pezizomycotina</taxon>
        <taxon>Eurotiomycetes</taxon>
        <taxon>Eurotiomycetidae</taxon>
        <taxon>Eurotiales</taxon>
        <taxon>Aspergillaceae</taxon>
        <taxon>Aspergillus</taxon>
        <taxon>Aspergillus subgen. Circumdati</taxon>
    </lineage>
</organism>
<dbReference type="RefSeq" id="XP_059599647.1">
    <property type="nucleotide sequence ID" value="XM_059747784.1"/>
</dbReference>
<dbReference type="KEGG" id="ang:An01g04860"/>
<dbReference type="VEuPathDB" id="FungiDB:An01g04860"/>
<evidence type="ECO:0000313" key="1">
    <source>
        <dbReference type="RefSeq" id="XP_059599647.1"/>
    </source>
</evidence>
<dbReference type="GeneID" id="84589935"/>
<reference evidence="1" key="2">
    <citation type="submission" date="2025-08" db="UniProtKB">
        <authorList>
            <consortium name="RefSeq"/>
        </authorList>
    </citation>
    <scope>IDENTIFICATION</scope>
</reference>
<protein>
    <submittedName>
        <fullName evidence="1">Uncharacterized protein</fullName>
    </submittedName>
</protein>
<proteinExistence type="predicted"/>
<name>A0AAJ8DXT1_ASPNG</name>
<dbReference type="AlphaFoldDB" id="A0AAJ8DXT1"/>
<gene>
    <name evidence="1" type="ORF">An01g04860</name>
</gene>